<name>A0ABQ3XE77_9ACTN</name>
<comment type="caution">
    <text evidence="1">The sequence shown here is derived from an EMBL/GenBank/DDBJ whole genome shotgun (WGS) entry which is preliminary data.</text>
</comment>
<keyword evidence="2" id="KW-1185">Reference proteome</keyword>
<proteinExistence type="predicted"/>
<dbReference type="RefSeq" id="WP_203798746.1">
    <property type="nucleotide sequence ID" value="NZ_BAAAQE010000108.1"/>
</dbReference>
<reference evidence="1 2" key="1">
    <citation type="submission" date="2021-01" db="EMBL/GenBank/DDBJ databases">
        <title>Whole genome shotgun sequence of Actinoplanes couchii NBRC 106145.</title>
        <authorList>
            <person name="Komaki H."/>
            <person name="Tamura T."/>
        </authorList>
    </citation>
    <scope>NUCLEOTIDE SEQUENCE [LARGE SCALE GENOMIC DNA]</scope>
    <source>
        <strain evidence="1 2">NBRC 106145</strain>
    </source>
</reference>
<evidence type="ECO:0000313" key="1">
    <source>
        <dbReference type="EMBL" id="GID56798.1"/>
    </source>
</evidence>
<protein>
    <submittedName>
        <fullName evidence="1">Uncharacterized protein</fullName>
    </submittedName>
</protein>
<evidence type="ECO:0000313" key="2">
    <source>
        <dbReference type="Proteomes" id="UP000612282"/>
    </source>
</evidence>
<dbReference type="InterPro" id="IPR045592">
    <property type="entry name" value="DUF6461"/>
</dbReference>
<dbReference type="Proteomes" id="UP000612282">
    <property type="component" value="Unassembled WGS sequence"/>
</dbReference>
<accession>A0ABQ3XE77</accession>
<dbReference type="EMBL" id="BOMG01000063">
    <property type="protein sequence ID" value="GID56798.1"/>
    <property type="molecule type" value="Genomic_DNA"/>
</dbReference>
<dbReference type="Pfam" id="PF20062">
    <property type="entry name" value="DUF6461"/>
    <property type="match status" value="1"/>
</dbReference>
<sequence length="209" mass="22344">MISTAERYDWFTKQYARLAASYCLTLVGDLALDEAVRRIGGENPEAVPGPLVVHGLPEDVVAGLPGDLGPVFERLESERVVALTQLPGWVLLVEWGGDFLGHDGAERLSAGTTLVAHSTEESGSHFLWMRDGIVQLAFDPEHAGLRIGTKSNSLVQIMAEVGFNLEIGAPRTGPYDPAASLALADFLTGVRLGPAALHEAVYVCVTPEI</sequence>
<gene>
    <name evidence="1" type="ORF">Aco03nite_052020</name>
</gene>
<organism evidence="1 2">
    <name type="scientific">Actinoplanes couchii</name>
    <dbReference type="NCBI Taxonomy" id="403638"/>
    <lineage>
        <taxon>Bacteria</taxon>
        <taxon>Bacillati</taxon>
        <taxon>Actinomycetota</taxon>
        <taxon>Actinomycetes</taxon>
        <taxon>Micromonosporales</taxon>
        <taxon>Micromonosporaceae</taxon>
        <taxon>Actinoplanes</taxon>
    </lineage>
</organism>